<comment type="caution">
    <text evidence="8">The sequence shown here is derived from an EMBL/GenBank/DDBJ whole genome shotgun (WGS) entry which is preliminary data.</text>
</comment>
<dbReference type="SUPFAM" id="SSF52025">
    <property type="entry name" value="PA domain"/>
    <property type="match status" value="1"/>
</dbReference>
<dbReference type="Pfam" id="PF04389">
    <property type="entry name" value="Peptidase_M28"/>
    <property type="match status" value="1"/>
</dbReference>
<dbReference type="Proteomes" id="UP001610063">
    <property type="component" value="Unassembled WGS sequence"/>
</dbReference>
<evidence type="ECO:0000256" key="1">
    <source>
        <dbReference type="ARBA" id="ARBA00022438"/>
    </source>
</evidence>
<evidence type="ECO:0000256" key="6">
    <source>
        <dbReference type="ARBA" id="ARBA00022833"/>
    </source>
</evidence>
<dbReference type="SUPFAM" id="SSF53187">
    <property type="entry name" value="Zn-dependent exopeptidases"/>
    <property type="match status" value="1"/>
</dbReference>
<evidence type="ECO:0000256" key="4">
    <source>
        <dbReference type="ARBA" id="ARBA00022729"/>
    </source>
</evidence>
<sequence>MKQLLVLSTALLVSFGSFSQKLVKDIDKKVQLSEIKSHLYFLASDELRGRNTGTLENEIAARYIAERFRSYGVKMAPGMDSYFQPVSLIKEVSPQKATLSVGEKTFNLGDDMVFYSSTNGTFSGEVIYVGFGLEEDLEGKDLKGKIVVAKAGNGNPDERLTPYTIQKQEMVEAAGGLGLVELYKPGRYPWKLIQYYFSGEKYRLDKGEVGGKSTFPSAWLYDSGDVLAYFEESDGALATITIEGKNNLSISVPNVVGYIEGTDPTMKSEYVMISAHLDHVGVSKADGDSIWNGARDNGIGIANMLTAAEYLSKNPPKRSVAFLACNAEEKGLLGSRWYADHPVFPLEKTVFDLNTDTGGYNDVTKVTVVGFNRTSVTPLFVKSAQAFGLTAIDDPLPEENYYDRSDNVSFAAKGVPSVSYDPGYTEMNEEITKYYHQPTDEPNTLDYEYLTKYSKSFIYAVWLIGNRTEEIFWEAGDKYEEAGKALYGVE</sequence>
<dbReference type="InterPro" id="IPR007484">
    <property type="entry name" value="Peptidase_M28"/>
</dbReference>
<keyword evidence="5" id="KW-0378">Hydrolase</keyword>
<keyword evidence="2" id="KW-0645">Protease</keyword>
<gene>
    <name evidence="8" type="ORF">ACHKAR_14720</name>
</gene>
<organism evidence="8 9">
    <name type="scientific">Marinoscillum luteum</name>
    <dbReference type="NCBI Taxonomy" id="861051"/>
    <lineage>
        <taxon>Bacteria</taxon>
        <taxon>Pseudomonadati</taxon>
        <taxon>Bacteroidota</taxon>
        <taxon>Cytophagia</taxon>
        <taxon>Cytophagales</taxon>
        <taxon>Reichenbachiellaceae</taxon>
        <taxon>Marinoscillum</taxon>
    </lineage>
</organism>
<accession>A0ABW7NAQ4</accession>
<keyword evidence="1" id="KW-0031">Aminopeptidase</keyword>
<reference evidence="8 9" key="1">
    <citation type="journal article" date="2013" name="Int. J. Syst. Evol. Microbiol.">
        <title>Marinoscillum luteum sp. nov., isolated from marine sediment.</title>
        <authorList>
            <person name="Cha I.T."/>
            <person name="Park S.J."/>
            <person name="Kim S.J."/>
            <person name="Kim J.G."/>
            <person name="Jung M.Y."/>
            <person name="Shin K.S."/>
            <person name="Kwon K.K."/>
            <person name="Yang S.H."/>
            <person name="Seo Y.S."/>
            <person name="Rhee S.K."/>
        </authorList>
    </citation>
    <scope>NUCLEOTIDE SEQUENCE [LARGE SCALE GENOMIC DNA]</scope>
    <source>
        <strain evidence="8 9">KCTC 23939</strain>
    </source>
</reference>
<evidence type="ECO:0000313" key="8">
    <source>
        <dbReference type="EMBL" id="MFH6984706.1"/>
    </source>
</evidence>
<dbReference type="PANTHER" id="PTHR12147:SF56">
    <property type="entry name" value="AMINOPEPTIDASE YDR415C-RELATED"/>
    <property type="match status" value="1"/>
</dbReference>
<evidence type="ECO:0000256" key="3">
    <source>
        <dbReference type="ARBA" id="ARBA00022723"/>
    </source>
</evidence>
<dbReference type="InterPro" id="IPR045175">
    <property type="entry name" value="M28_fam"/>
</dbReference>
<dbReference type="PANTHER" id="PTHR12147">
    <property type="entry name" value="METALLOPEPTIDASE M28 FAMILY MEMBER"/>
    <property type="match status" value="1"/>
</dbReference>
<proteinExistence type="predicted"/>
<dbReference type="EMBL" id="JBIPKE010000018">
    <property type="protein sequence ID" value="MFH6984706.1"/>
    <property type="molecule type" value="Genomic_DNA"/>
</dbReference>
<evidence type="ECO:0000259" key="7">
    <source>
        <dbReference type="Pfam" id="PF04389"/>
    </source>
</evidence>
<feature type="domain" description="Peptidase M28" evidence="7">
    <location>
        <begin position="254"/>
        <end position="459"/>
    </location>
</feature>
<keyword evidence="6" id="KW-0862">Zinc</keyword>
<dbReference type="Gene3D" id="3.40.630.10">
    <property type="entry name" value="Zn peptidases"/>
    <property type="match status" value="2"/>
</dbReference>
<name>A0ABW7NAQ4_9BACT</name>
<dbReference type="Gene3D" id="3.50.30.30">
    <property type="match status" value="1"/>
</dbReference>
<dbReference type="RefSeq" id="WP_395418125.1">
    <property type="nucleotide sequence ID" value="NZ_JBIPKE010000018.1"/>
</dbReference>
<keyword evidence="9" id="KW-1185">Reference proteome</keyword>
<evidence type="ECO:0000256" key="2">
    <source>
        <dbReference type="ARBA" id="ARBA00022670"/>
    </source>
</evidence>
<keyword evidence="3" id="KW-0479">Metal-binding</keyword>
<evidence type="ECO:0000313" key="9">
    <source>
        <dbReference type="Proteomes" id="UP001610063"/>
    </source>
</evidence>
<protein>
    <submittedName>
        <fullName evidence="8">M28 family peptidase</fullName>
    </submittedName>
</protein>
<evidence type="ECO:0000256" key="5">
    <source>
        <dbReference type="ARBA" id="ARBA00022801"/>
    </source>
</evidence>
<dbReference type="InterPro" id="IPR046450">
    <property type="entry name" value="PA_dom_sf"/>
</dbReference>
<keyword evidence="4" id="KW-0732">Signal</keyword>